<dbReference type="GeneID" id="96779157"/>
<dbReference type="AlphaFoldDB" id="A0A6I2UI10"/>
<proteinExistence type="predicted"/>
<evidence type="ECO:0000313" key="2">
    <source>
        <dbReference type="Proteomes" id="UP000433181"/>
    </source>
</evidence>
<gene>
    <name evidence="1" type="ORF">FYJ84_09510</name>
</gene>
<accession>A0A6I2UI10</accession>
<name>A0A6I2UI10_9FIRM</name>
<keyword evidence="2" id="KW-1185">Reference proteome</keyword>
<organism evidence="1 2">
    <name type="scientific">Anaerovibrio slackiae</name>
    <dbReference type="NCBI Taxonomy" id="2652309"/>
    <lineage>
        <taxon>Bacteria</taxon>
        <taxon>Bacillati</taxon>
        <taxon>Bacillota</taxon>
        <taxon>Negativicutes</taxon>
        <taxon>Selenomonadales</taxon>
        <taxon>Selenomonadaceae</taxon>
        <taxon>Anaerovibrio</taxon>
    </lineage>
</organism>
<reference evidence="1 2" key="1">
    <citation type="submission" date="2019-08" db="EMBL/GenBank/DDBJ databases">
        <title>In-depth cultivation of the pig gut microbiome towards novel bacterial diversity and tailored functional studies.</title>
        <authorList>
            <person name="Wylensek D."/>
            <person name="Hitch T.C.A."/>
            <person name="Clavel T."/>
        </authorList>
    </citation>
    <scope>NUCLEOTIDE SEQUENCE [LARGE SCALE GENOMIC DNA]</scope>
    <source>
        <strain evidence="1 2">WCA-693-APC-5D-A</strain>
    </source>
</reference>
<dbReference type="Proteomes" id="UP000433181">
    <property type="component" value="Unassembled WGS sequence"/>
</dbReference>
<comment type="caution">
    <text evidence="1">The sequence shown here is derived from an EMBL/GenBank/DDBJ whole genome shotgun (WGS) entry which is preliminary data.</text>
</comment>
<dbReference type="EMBL" id="VUNR01000018">
    <property type="protein sequence ID" value="MSU09220.1"/>
    <property type="molecule type" value="Genomic_DNA"/>
</dbReference>
<evidence type="ECO:0000313" key="1">
    <source>
        <dbReference type="EMBL" id="MSU09220.1"/>
    </source>
</evidence>
<dbReference type="RefSeq" id="WP_154407388.1">
    <property type="nucleotide sequence ID" value="NZ_VUNR01000018.1"/>
</dbReference>
<sequence length="117" mass="11569">MATPYFGPGGQSMTLGKDEDKWSDVVAEAAHIDSFKGKGSATVPVYMDANGVPQPVTSYAGKAATAGTADTAKACTGNAATATEADTAKACTGNAKTADAAAGLSIVDGKLCATYTV</sequence>
<protein>
    <submittedName>
        <fullName evidence="1">Uncharacterized protein</fullName>
    </submittedName>
</protein>